<sequence>MAFPINQDQIFAATNGGLDIITRFIDGVDPNKHFKIRKEGTESANMSKKDGIYFVRDWGDVGGFFEKSRHAIHIYSHYTGKTYFESLLDLGRELGLVDDKNTAVKNITSCKFYQFQGELNDQGFCYETKDFTDYELEILGPLVTPELCRKYGLYSLKSYSWIKSDDLQQKEMCTVYTVESSELYPILAFIVSDGKSKLSVKGDQVGDKVEVEKAETMWLKIYQPKSHDKKYRFSYLGKKPKQYIFGLDQLKSTYNKIQKTDESNTAEDGTLLRMEKLERVVICSGDRDSINMASTGETVIWFNSETAEVTESQVGMLFKYSNEVINVPDLDPTGYDAGQKLALNHLDVKTAWLPDSLTKKKDFRGNPLKDFTDYIKSLTSYDDKDQKEMKIKIKRFIELARPAKFWYKKQRINRDGKPTGDVTYIINYKNAFNFLKLNGFARVKDEYHKDGYYFIKQEKHVIRKTTAQEIKDFFNQFLDKKQKEHGLKLFPDELLNMLIGSEAVSDKKLVNLESKDFDLIDFTPKSQYFFFDKFIWHVTKDKIEEITKGYSRYVMEEDILNNVIKEKSKVDLDSSKVKILEKFFDIDKGEDGNWILDIKKKDCDFMNYLISASRVHWKSELNDMKPHEWDEYLNTHKFIINSEKLTEDQIYEQELHFINKIYAIGYMLHRYKDDSKSWCLYAMDNEVVDDNQSHGRSGKSLLTNRALRLFMNSKYIPGRKKKIIESEFIYDGITRETDYVLFDDVNKSFRFDDLFTDITGDLHVNPKSVSPFIIPSHESPKFAITTNFAPVNLDTSTLGRILFIAFSDWYHIKNDTYGTREIPDDFGRLFFTGWDAEQWNYFLNFMMQCLQFHLGCKQKVEAPYGSIKKRNLIAEIGPAFMDWADEFFSKERMNIMVVKKEAIENMHASSKYLSGVSVNLFKTRLTQYCELKGYIFNPKEVQGKDGRVIKWDKDSQKSIECIYIKAPLDPSEVPEGMEIFERENDNPYD</sequence>
<dbReference type="SUPFAM" id="SSF56731">
    <property type="entry name" value="DNA primase core"/>
    <property type="match status" value="1"/>
</dbReference>
<evidence type="ECO:0008006" key="3">
    <source>
        <dbReference type="Google" id="ProtNLM"/>
    </source>
</evidence>
<dbReference type="EMBL" id="MAIC01000016">
    <property type="protein sequence ID" value="OPB73636.1"/>
    <property type="molecule type" value="Genomic_DNA"/>
</dbReference>
<proteinExistence type="predicted"/>
<dbReference type="KEGG" id="ego:BBD34_04840"/>
<dbReference type="RefSeq" id="WP_108721113.1">
    <property type="nucleotide sequence ID" value="NZ_CP016377.1"/>
</dbReference>
<dbReference type="Proteomes" id="UP000190816">
    <property type="component" value="Unassembled WGS sequence"/>
</dbReference>
<protein>
    <recommendedName>
        <fullName evidence="3">DNA primase</fullName>
    </recommendedName>
</protein>
<dbReference type="AlphaFoldDB" id="A0AAJ3NAT5"/>
<comment type="caution">
    <text evidence="1">The sequence shown here is derived from an EMBL/GenBank/DDBJ whole genome shotgun (WGS) entry which is preliminary data.</text>
</comment>
<name>A0AAJ3NAT5_9FLAO</name>
<gene>
    <name evidence="1" type="ORF">BAY32_11380</name>
</gene>
<dbReference type="Gene3D" id="3.40.1360.10">
    <property type="match status" value="1"/>
</dbReference>
<evidence type="ECO:0000313" key="2">
    <source>
        <dbReference type="Proteomes" id="UP000190816"/>
    </source>
</evidence>
<reference evidence="1 2" key="1">
    <citation type="submission" date="2016-06" db="EMBL/GenBank/DDBJ databases">
        <authorList>
            <person name="Nicholson A.C."/>
        </authorList>
    </citation>
    <scope>NUCLEOTIDE SEQUENCE [LARGE SCALE GENOMIC DNA]</scope>
    <source>
        <strain evidence="1 2">G4123</strain>
    </source>
</reference>
<accession>A0AAJ3NAT5</accession>
<organism evidence="1 2">
    <name type="scientific">Elizabethkingia ursingii</name>
    <dbReference type="NCBI Taxonomy" id="1756150"/>
    <lineage>
        <taxon>Bacteria</taxon>
        <taxon>Pseudomonadati</taxon>
        <taxon>Bacteroidota</taxon>
        <taxon>Flavobacteriia</taxon>
        <taxon>Flavobacteriales</taxon>
        <taxon>Weeksellaceae</taxon>
        <taxon>Elizabethkingia</taxon>
    </lineage>
</organism>
<evidence type="ECO:0000313" key="1">
    <source>
        <dbReference type="EMBL" id="OPB73636.1"/>
    </source>
</evidence>